<dbReference type="AlphaFoldDB" id="A0A444TZP4"/>
<proteinExistence type="predicted"/>
<evidence type="ECO:0000313" key="2">
    <source>
        <dbReference type="EMBL" id="RXM28416.1"/>
    </source>
</evidence>
<dbReference type="Proteomes" id="UP000289886">
    <property type="component" value="Unassembled WGS sequence"/>
</dbReference>
<gene>
    <name evidence="2" type="ORF">EOD39_9811</name>
</gene>
<reference evidence="2 3" key="1">
    <citation type="submission" date="2019-01" db="EMBL/GenBank/DDBJ databases">
        <title>Draft Genome and Complete Hox-Cluster Characterization of the Sterlet Sturgeon (Acipenser ruthenus).</title>
        <authorList>
            <person name="Wei Q."/>
        </authorList>
    </citation>
    <scope>NUCLEOTIDE SEQUENCE [LARGE SCALE GENOMIC DNA]</scope>
    <source>
        <strain evidence="2">WHYD16114868_AA</strain>
        <tissue evidence="2">Blood</tissue>
    </source>
</reference>
<protein>
    <submittedName>
        <fullName evidence="2">PiggyBac transposable element-derived protein 3</fullName>
    </submittedName>
</protein>
<dbReference type="Pfam" id="PF13843">
    <property type="entry name" value="DDE_Tnp_1_7"/>
    <property type="match status" value="1"/>
</dbReference>
<sequence>MILQLRYTLAEVLDILDADNPPATISNVTVVPESEKKAHDTDCDSDGSDDEVACDYKRLPSRLLKGEGLISDDAFQLPLLDIGDIPECPAALMSASTEPSIINAGEEKENSPTTPGPMLKKIKNKERKFKKMKTDAKKPIQAKRHQCYQPMPTNPIITSDDPADIFLTFYPKSLWDITLEMLNMYAAQKGATLNLTDEELLTFYDILLTTGYNSVPSRRLLWSDNNENVMDALPLHVRNAVLPCTLSASRSFM</sequence>
<feature type="domain" description="PiggyBac transposable element-derived protein" evidence="1">
    <location>
        <begin position="161"/>
        <end position="227"/>
    </location>
</feature>
<comment type="caution">
    <text evidence="2">The sequence shown here is derived from an EMBL/GenBank/DDBJ whole genome shotgun (WGS) entry which is preliminary data.</text>
</comment>
<dbReference type="GO" id="GO:0043565">
    <property type="term" value="F:sequence-specific DNA binding"/>
    <property type="evidence" value="ECO:0007669"/>
    <property type="project" value="TreeGrafter"/>
</dbReference>
<name>A0A444TZP4_ACIRT</name>
<dbReference type="EMBL" id="SCEB01215650">
    <property type="protein sequence ID" value="RXM28416.1"/>
    <property type="molecule type" value="Genomic_DNA"/>
</dbReference>
<dbReference type="PANTHER" id="PTHR47055:SF3">
    <property type="entry name" value="PHORBOL-ESTER_DAG-TYPE DOMAIN-CONTAINING PROTEIN"/>
    <property type="match status" value="1"/>
</dbReference>
<evidence type="ECO:0000259" key="1">
    <source>
        <dbReference type="Pfam" id="PF13843"/>
    </source>
</evidence>
<evidence type="ECO:0000313" key="3">
    <source>
        <dbReference type="Proteomes" id="UP000289886"/>
    </source>
</evidence>
<organism evidence="2 3">
    <name type="scientific">Acipenser ruthenus</name>
    <name type="common">Sterlet sturgeon</name>
    <dbReference type="NCBI Taxonomy" id="7906"/>
    <lineage>
        <taxon>Eukaryota</taxon>
        <taxon>Metazoa</taxon>
        <taxon>Chordata</taxon>
        <taxon>Craniata</taxon>
        <taxon>Vertebrata</taxon>
        <taxon>Euteleostomi</taxon>
        <taxon>Actinopterygii</taxon>
        <taxon>Chondrostei</taxon>
        <taxon>Acipenseriformes</taxon>
        <taxon>Acipenseridae</taxon>
        <taxon>Acipenser</taxon>
    </lineage>
</organism>
<dbReference type="InterPro" id="IPR052638">
    <property type="entry name" value="PiggyBac_TE-derived"/>
</dbReference>
<accession>A0A444TZP4</accession>
<keyword evidence="3" id="KW-1185">Reference proteome</keyword>
<dbReference type="InterPro" id="IPR029526">
    <property type="entry name" value="PGBD"/>
</dbReference>
<dbReference type="PANTHER" id="PTHR47055">
    <property type="entry name" value="DDE_TNP_1_7 DOMAIN-CONTAINING PROTEIN"/>
    <property type="match status" value="1"/>
</dbReference>